<organism evidence="3 4">
    <name type="scientific">Pterulicium gracile</name>
    <dbReference type="NCBI Taxonomy" id="1884261"/>
    <lineage>
        <taxon>Eukaryota</taxon>
        <taxon>Fungi</taxon>
        <taxon>Dikarya</taxon>
        <taxon>Basidiomycota</taxon>
        <taxon>Agaricomycotina</taxon>
        <taxon>Agaricomycetes</taxon>
        <taxon>Agaricomycetidae</taxon>
        <taxon>Agaricales</taxon>
        <taxon>Pleurotineae</taxon>
        <taxon>Pterulaceae</taxon>
        <taxon>Pterulicium</taxon>
    </lineage>
</organism>
<gene>
    <name evidence="3" type="ORF">BDV98DRAFT_557302</name>
</gene>
<keyword evidence="4" id="KW-1185">Reference proteome</keyword>
<keyword evidence="2" id="KW-0472">Membrane</keyword>
<keyword evidence="2" id="KW-0812">Transmembrane</keyword>
<protein>
    <submittedName>
        <fullName evidence="3">Uncharacterized protein</fullName>
    </submittedName>
</protein>
<dbReference type="OrthoDB" id="5570013at2759"/>
<evidence type="ECO:0000256" key="1">
    <source>
        <dbReference type="SAM" id="MobiDB-lite"/>
    </source>
</evidence>
<feature type="region of interest" description="Disordered" evidence="1">
    <location>
        <begin position="1"/>
        <end position="68"/>
    </location>
</feature>
<accession>A0A5C3QYN3</accession>
<feature type="compositionally biased region" description="Polar residues" evidence="1">
    <location>
        <begin position="29"/>
        <end position="46"/>
    </location>
</feature>
<reference evidence="3 4" key="1">
    <citation type="journal article" date="2019" name="Nat. Ecol. Evol.">
        <title>Megaphylogeny resolves global patterns of mushroom evolution.</title>
        <authorList>
            <person name="Varga T."/>
            <person name="Krizsan K."/>
            <person name="Foldi C."/>
            <person name="Dima B."/>
            <person name="Sanchez-Garcia M."/>
            <person name="Sanchez-Ramirez S."/>
            <person name="Szollosi G.J."/>
            <person name="Szarkandi J.G."/>
            <person name="Papp V."/>
            <person name="Albert L."/>
            <person name="Andreopoulos W."/>
            <person name="Angelini C."/>
            <person name="Antonin V."/>
            <person name="Barry K.W."/>
            <person name="Bougher N.L."/>
            <person name="Buchanan P."/>
            <person name="Buyck B."/>
            <person name="Bense V."/>
            <person name="Catcheside P."/>
            <person name="Chovatia M."/>
            <person name="Cooper J."/>
            <person name="Damon W."/>
            <person name="Desjardin D."/>
            <person name="Finy P."/>
            <person name="Geml J."/>
            <person name="Haridas S."/>
            <person name="Hughes K."/>
            <person name="Justo A."/>
            <person name="Karasinski D."/>
            <person name="Kautmanova I."/>
            <person name="Kiss B."/>
            <person name="Kocsube S."/>
            <person name="Kotiranta H."/>
            <person name="LaButti K.M."/>
            <person name="Lechner B.E."/>
            <person name="Liimatainen K."/>
            <person name="Lipzen A."/>
            <person name="Lukacs Z."/>
            <person name="Mihaltcheva S."/>
            <person name="Morgado L.N."/>
            <person name="Niskanen T."/>
            <person name="Noordeloos M.E."/>
            <person name="Ohm R.A."/>
            <person name="Ortiz-Santana B."/>
            <person name="Ovrebo C."/>
            <person name="Racz N."/>
            <person name="Riley R."/>
            <person name="Savchenko A."/>
            <person name="Shiryaev A."/>
            <person name="Soop K."/>
            <person name="Spirin V."/>
            <person name="Szebenyi C."/>
            <person name="Tomsovsky M."/>
            <person name="Tulloss R.E."/>
            <person name="Uehling J."/>
            <person name="Grigoriev I.V."/>
            <person name="Vagvolgyi C."/>
            <person name="Papp T."/>
            <person name="Martin F.M."/>
            <person name="Miettinen O."/>
            <person name="Hibbett D.S."/>
            <person name="Nagy L.G."/>
        </authorList>
    </citation>
    <scope>NUCLEOTIDE SEQUENCE [LARGE SCALE GENOMIC DNA]</scope>
    <source>
        <strain evidence="3 4">CBS 309.79</strain>
    </source>
</reference>
<dbReference type="Proteomes" id="UP000305067">
    <property type="component" value="Unassembled WGS sequence"/>
</dbReference>
<evidence type="ECO:0000313" key="4">
    <source>
        <dbReference type="Proteomes" id="UP000305067"/>
    </source>
</evidence>
<evidence type="ECO:0000313" key="3">
    <source>
        <dbReference type="EMBL" id="TFL07126.1"/>
    </source>
</evidence>
<sequence length="476" mass="51819">MAVVDNKNKPTPRQLEEQQQPPPPYTDLPTASSTGGPSHVHSTAGPSQPLVRNAQQGPPSRPPRNGSAAGARFCKALSIAFLIWIVFSVYMGSIAKTISSYHRENRYEGTEPLPGFSNPSCADWSSDLRGESPKANGYPHASFVSYNLPLDASRHFFASRGHLASGAVKVVSSSPHLNPDHIVVDVAVYYNEPTLLDSVRACRIQQKDTYTEGVGIFTPNWYPPTHHDHLRFEMTIHVPSANSSQPLVLENFQTDMSLFAHTIDDLSGKVFFNSLELRTSKSPIAVQGIEAHVANITTSNSGITGFYTTADFLKLQNSNGPIDVDVTLKNKGKGDPNKTSLQLHNSNGHIVSTLHLTSDSDKEGTYSINAVTSNSPFKLDFVDAPKDSALELTAETSNSPGSAIMHPTYQGKFSLKSSNVSPRVEEHKRKGRTVEYSSRSGSAVEGYVTWNGEDKSRWQLGGVNLKSSNSRVTLVL</sequence>
<evidence type="ECO:0000256" key="2">
    <source>
        <dbReference type="SAM" id="Phobius"/>
    </source>
</evidence>
<name>A0A5C3QYN3_9AGAR</name>
<feature type="transmembrane region" description="Helical" evidence="2">
    <location>
        <begin position="73"/>
        <end position="93"/>
    </location>
</feature>
<dbReference type="STRING" id="1884261.A0A5C3QYN3"/>
<dbReference type="AlphaFoldDB" id="A0A5C3QYN3"/>
<dbReference type="EMBL" id="ML178814">
    <property type="protein sequence ID" value="TFL07126.1"/>
    <property type="molecule type" value="Genomic_DNA"/>
</dbReference>
<proteinExistence type="predicted"/>
<keyword evidence="2" id="KW-1133">Transmembrane helix</keyword>
<feature type="region of interest" description="Disordered" evidence="1">
    <location>
        <begin position="414"/>
        <end position="437"/>
    </location>
</feature>